<comment type="caution">
    <text evidence="3">The sequence shown here is derived from an EMBL/GenBank/DDBJ whole genome shotgun (WGS) entry which is preliminary data.</text>
</comment>
<protein>
    <recommendedName>
        <fullName evidence="2">Reverse transcriptase domain-containing protein</fullName>
    </recommendedName>
</protein>
<feature type="compositionally biased region" description="Low complexity" evidence="1">
    <location>
        <begin position="268"/>
        <end position="284"/>
    </location>
</feature>
<feature type="region of interest" description="Disordered" evidence="1">
    <location>
        <begin position="261"/>
        <end position="291"/>
    </location>
</feature>
<proteinExistence type="predicted"/>
<dbReference type="AlphaFoldDB" id="A0AAD8X6B1"/>
<dbReference type="Pfam" id="PF00078">
    <property type="entry name" value="RVT_1"/>
    <property type="match status" value="1"/>
</dbReference>
<feature type="domain" description="Reverse transcriptase" evidence="2">
    <location>
        <begin position="131"/>
        <end position="261"/>
    </location>
</feature>
<evidence type="ECO:0000313" key="4">
    <source>
        <dbReference type="Proteomes" id="UP001231189"/>
    </source>
</evidence>
<dbReference type="EMBL" id="JAUUTY010000001">
    <property type="protein sequence ID" value="KAK1695762.1"/>
    <property type="molecule type" value="Genomic_DNA"/>
</dbReference>
<reference evidence="3" key="1">
    <citation type="submission" date="2023-07" db="EMBL/GenBank/DDBJ databases">
        <title>A chromosome-level genome assembly of Lolium multiflorum.</title>
        <authorList>
            <person name="Chen Y."/>
            <person name="Copetti D."/>
            <person name="Kolliker R."/>
            <person name="Studer B."/>
        </authorList>
    </citation>
    <scope>NUCLEOTIDE SEQUENCE</scope>
    <source>
        <strain evidence="3">02402/16</strain>
        <tissue evidence="3">Leaf</tissue>
    </source>
</reference>
<gene>
    <name evidence="3" type="ORF">QYE76_012459</name>
</gene>
<dbReference type="Proteomes" id="UP001231189">
    <property type="component" value="Unassembled WGS sequence"/>
</dbReference>
<dbReference type="CDD" id="cd01650">
    <property type="entry name" value="RT_nLTR_like"/>
    <property type="match status" value="1"/>
</dbReference>
<evidence type="ECO:0000259" key="2">
    <source>
        <dbReference type="Pfam" id="PF00078"/>
    </source>
</evidence>
<keyword evidence="4" id="KW-1185">Reference proteome</keyword>
<dbReference type="SUPFAM" id="SSF56672">
    <property type="entry name" value="DNA/RNA polymerases"/>
    <property type="match status" value="1"/>
</dbReference>
<dbReference type="InterPro" id="IPR043502">
    <property type="entry name" value="DNA/RNA_pol_sf"/>
</dbReference>
<organism evidence="3 4">
    <name type="scientific">Lolium multiflorum</name>
    <name type="common">Italian ryegrass</name>
    <name type="synonym">Lolium perenne subsp. multiflorum</name>
    <dbReference type="NCBI Taxonomy" id="4521"/>
    <lineage>
        <taxon>Eukaryota</taxon>
        <taxon>Viridiplantae</taxon>
        <taxon>Streptophyta</taxon>
        <taxon>Embryophyta</taxon>
        <taxon>Tracheophyta</taxon>
        <taxon>Spermatophyta</taxon>
        <taxon>Magnoliopsida</taxon>
        <taxon>Liliopsida</taxon>
        <taxon>Poales</taxon>
        <taxon>Poaceae</taxon>
        <taxon>BOP clade</taxon>
        <taxon>Pooideae</taxon>
        <taxon>Poodae</taxon>
        <taxon>Poeae</taxon>
        <taxon>Poeae Chloroplast Group 2 (Poeae type)</taxon>
        <taxon>Loliodinae</taxon>
        <taxon>Loliinae</taxon>
        <taxon>Lolium</taxon>
    </lineage>
</organism>
<evidence type="ECO:0000256" key="1">
    <source>
        <dbReference type="SAM" id="MobiDB-lite"/>
    </source>
</evidence>
<dbReference type="InterPro" id="IPR000477">
    <property type="entry name" value="RT_dom"/>
</dbReference>
<sequence>MGRRAKNHIASVRIGEEIVMDQERKVEAFTEADFQLLGRVHPRENSIDLEELEIPTVDLQDLDDMFTEEEVWRVVKDLHPDRVPGLDGFIGAFYQRAWPIIKGDILAGLFKLSVGDGRGFARLNRALVTLIPKKQDATEVKDYRPISLVHSFAKLFSKIMANRLRRRLGEVVSTNQSAFVRGRSLHDNLILVRQVARKINQQRQSGVLLKLDLTRAFDSISWSFLFEVLRRMGFGERFLKWVSLLLNTANTRVLVNGVPGGRIVHGGPESPESSSPATYSSRSSPPIPTSPELAVTSIGVRVSCCVPRCPRFTSSRSLEPPPCATCPGRRISSPPATLRWPIAGGAATKRLAASPRTVPPPARLESLPKSAD</sequence>
<accession>A0AAD8X6B1</accession>
<evidence type="ECO:0000313" key="3">
    <source>
        <dbReference type="EMBL" id="KAK1695762.1"/>
    </source>
</evidence>
<dbReference type="PANTHER" id="PTHR19446">
    <property type="entry name" value="REVERSE TRANSCRIPTASES"/>
    <property type="match status" value="1"/>
</dbReference>
<name>A0AAD8X6B1_LOLMU</name>
<feature type="region of interest" description="Disordered" evidence="1">
    <location>
        <begin position="349"/>
        <end position="372"/>
    </location>
</feature>